<dbReference type="Pfam" id="PF13378">
    <property type="entry name" value="MR_MLE_C"/>
    <property type="match status" value="1"/>
</dbReference>
<dbReference type="GO" id="GO:0000287">
    <property type="term" value="F:magnesium ion binding"/>
    <property type="evidence" value="ECO:0007669"/>
    <property type="project" value="UniProtKB-UniRule"/>
</dbReference>
<sequence>MTHDDPRGGGPARTVRHRPFALDLTGPLGTARGEIGRREGFVVTVERETAEDGAAGLGEATPLPGWTESREACEAALDGLGDRSEVDSPAEALDAASTPAARHGVSLAVADAAARERGRRLAAHLADTAGAGVAPADAVPVNATVGDGSPVETAADARRAVEAGFDCLKVKVGARGVGADIERVRAVREAVGDAVALRADANGAWDRETASRALDALAAFDLAYVEQPLPADDLDGLAALRRGDPADGDGSDGGGEGDDGRDDGGGVPIAADESVAARGIGAVLDAGAADAVVLKPMALGGPDRALAAALRARESGVDPVVTTTIDAVVARTAAVHVAAAVPDVSPCGLATASLLDGDLAPDPCPVEGGRIAVPTGPGLAGGAFDDLRR</sequence>
<gene>
    <name evidence="4" type="primary">menC</name>
    <name evidence="7" type="ORF">AMR74_11370</name>
</gene>
<dbReference type="InterPro" id="IPR013342">
    <property type="entry name" value="Mandelate_racemase_C"/>
</dbReference>
<dbReference type="InterPro" id="IPR029065">
    <property type="entry name" value="Enolase_C-like"/>
</dbReference>
<feature type="compositionally biased region" description="Acidic residues" evidence="5">
    <location>
        <begin position="246"/>
        <end position="261"/>
    </location>
</feature>
<dbReference type="STRING" id="1765655.AMR74_11370"/>
<name>A0A0N0BQZ9_9EURY</name>
<dbReference type="Gene3D" id="3.30.390.10">
    <property type="entry name" value="Enolase-like, N-terminal domain"/>
    <property type="match status" value="1"/>
</dbReference>
<evidence type="ECO:0000313" key="8">
    <source>
        <dbReference type="Proteomes" id="UP000037747"/>
    </source>
</evidence>
<dbReference type="SUPFAM" id="SSF51604">
    <property type="entry name" value="Enolase C-terminal domain-like"/>
    <property type="match status" value="1"/>
</dbReference>
<feature type="region of interest" description="Disordered" evidence="5">
    <location>
        <begin position="1"/>
        <end position="31"/>
    </location>
</feature>
<dbReference type="InterPro" id="IPR010196">
    <property type="entry name" value="OSB_synthase_MenC1"/>
</dbReference>
<feature type="binding site" evidence="4">
    <location>
        <position position="272"/>
    </location>
    <ligand>
        <name>Mg(2+)</name>
        <dbReference type="ChEBI" id="CHEBI:18420"/>
    </ligand>
</feature>
<dbReference type="Proteomes" id="UP000037747">
    <property type="component" value="Unassembled WGS sequence"/>
</dbReference>
<dbReference type="GO" id="GO:0009063">
    <property type="term" value="P:amino acid catabolic process"/>
    <property type="evidence" value="ECO:0007669"/>
    <property type="project" value="InterPro"/>
</dbReference>
<reference evidence="7 8" key="1">
    <citation type="submission" date="2015-08" db="EMBL/GenBank/DDBJ databases">
        <title>Genomes of Isolates from Cabo Rojo, PR.</title>
        <authorList>
            <person name="Sanchez-Nieves R.L."/>
            <person name="Montalvo-Rodriguez R."/>
        </authorList>
    </citation>
    <scope>NUCLEOTIDE SEQUENCE [LARGE SCALE GENOMIC DNA]</scope>
    <source>
        <strain evidence="7 8">5</strain>
    </source>
</reference>
<evidence type="ECO:0000256" key="5">
    <source>
        <dbReference type="SAM" id="MobiDB-lite"/>
    </source>
</evidence>
<comment type="pathway">
    <text evidence="4">Quinol/quinone metabolism; menaquinone biosynthesis.</text>
</comment>
<dbReference type="Gene3D" id="3.20.20.120">
    <property type="entry name" value="Enolase-like C-terminal domain"/>
    <property type="match status" value="1"/>
</dbReference>
<comment type="caution">
    <text evidence="7">The sequence shown here is derived from an EMBL/GenBank/DDBJ whole genome shotgun (WGS) entry which is preliminary data.</text>
</comment>
<feature type="active site" description="Proton acceptor" evidence="4">
    <location>
        <position position="295"/>
    </location>
</feature>
<feature type="region of interest" description="Disordered" evidence="5">
    <location>
        <begin position="46"/>
        <end position="68"/>
    </location>
</feature>
<dbReference type="InterPro" id="IPR029017">
    <property type="entry name" value="Enolase-like_N"/>
</dbReference>
<dbReference type="PATRIC" id="fig|1705389.3.peg.3812"/>
<dbReference type="SFLD" id="SFLDF00009">
    <property type="entry name" value="o-succinylbenzoate_synthase"/>
    <property type="match status" value="1"/>
</dbReference>
<dbReference type="EC" id="4.2.1.113" evidence="4"/>
<keyword evidence="4" id="KW-0474">Menaquinone biosynthesis</keyword>
<dbReference type="EMBL" id="LIST01000004">
    <property type="protein sequence ID" value="KOX96130.1"/>
    <property type="molecule type" value="Genomic_DNA"/>
</dbReference>
<feature type="region of interest" description="Disordered" evidence="5">
    <location>
        <begin position="238"/>
        <end position="269"/>
    </location>
</feature>
<feature type="binding site" evidence="4">
    <location>
        <position position="226"/>
    </location>
    <ligand>
        <name>Mg(2+)</name>
        <dbReference type="ChEBI" id="CHEBI:18420"/>
    </ligand>
</feature>
<feature type="domain" description="Mandelate racemase/muconate lactonizing enzyme C-terminal" evidence="6">
    <location>
        <begin position="150"/>
        <end position="247"/>
    </location>
</feature>
<dbReference type="OrthoDB" id="214520at2157"/>
<dbReference type="PANTHER" id="PTHR48073:SF2">
    <property type="entry name" value="O-SUCCINYLBENZOATE SYNTHASE"/>
    <property type="match status" value="1"/>
</dbReference>
<evidence type="ECO:0000256" key="4">
    <source>
        <dbReference type="HAMAP-Rule" id="MF_00470"/>
    </source>
</evidence>
<evidence type="ECO:0000259" key="6">
    <source>
        <dbReference type="SMART" id="SM00922"/>
    </source>
</evidence>
<comment type="pathway">
    <text evidence="4">Quinol/quinone metabolism; 1,4-dihydroxy-2-naphthoate biosynthesis; 1,4-dihydroxy-2-naphthoate from chorismate: step 4/7.</text>
</comment>
<dbReference type="SMART" id="SM00922">
    <property type="entry name" value="MR_MLE"/>
    <property type="match status" value="1"/>
</dbReference>
<evidence type="ECO:0000256" key="1">
    <source>
        <dbReference type="ARBA" id="ARBA00022723"/>
    </source>
</evidence>
<dbReference type="GO" id="GO:0016853">
    <property type="term" value="F:isomerase activity"/>
    <property type="evidence" value="ECO:0007669"/>
    <property type="project" value="UniProtKB-KW"/>
</dbReference>
<dbReference type="SUPFAM" id="SSF54826">
    <property type="entry name" value="Enolase N-terminal domain-like"/>
    <property type="match status" value="1"/>
</dbReference>
<dbReference type="UniPathway" id="UPA01057">
    <property type="reaction ID" value="UER00165"/>
</dbReference>
<comment type="cofactor">
    <cofactor evidence="4">
        <name>a divalent metal cation</name>
        <dbReference type="ChEBI" id="CHEBI:60240"/>
    </cofactor>
</comment>
<organism evidence="7 8">
    <name type="scientific">Halorubrum tropicale</name>
    <dbReference type="NCBI Taxonomy" id="1765655"/>
    <lineage>
        <taxon>Archaea</taxon>
        <taxon>Methanobacteriati</taxon>
        <taxon>Methanobacteriota</taxon>
        <taxon>Stenosarchaea group</taxon>
        <taxon>Halobacteria</taxon>
        <taxon>Halobacteriales</taxon>
        <taxon>Haloferacaceae</taxon>
        <taxon>Halorubrum</taxon>
    </lineage>
</organism>
<dbReference type="PANTHER" id="PTHR48073">
    <property type="entry name" value="O-SUCCINYLBENZOATE SYNTHASE-RELATED"/>
    <property type="match status" value="1"/>
</dbReference>
<dbReference type="UniPathway" id="UPA00079"/>
<dbReference type="SFLD" id="SFLDG00180">
    <property type="entry name" value="muconate_cycloisomerase"/>
    <property type="match status" value="1"/>
</dbReference>
<comment type="function">
    <text evidence="4">Converts 2-succinyl-6-hydroxy-2,4-cyclohexadiene-1-carboxylate (SHCHC) to 2-succinylbenzoate (OSB).</text>
</comment>
<proteinExistence type="inferred from homology"/>
<dbReference type="AlphaFoldDB" id="A0A0N0BQZ9"/>
<dbReference type="PROSITE" id="PS00909">
    <property type="entry name" value="MR_MLE_2"/>
    <property type="match status" value="1"/>
</dbReference>
<dbReference type="HAMAP" id="MF_00470">
    <property type="entry name" value="MenC_1"/>
    <property type="match status" value="1"/>
</dbReference>
<keyword evidence="8" id="KW-1185">Reference proteome</keyword>
<comment type="catalytic activity">
    <reaction evidence="4">
        <text>(1R,6R)-6-hydroxy-2-succinyl-cyclohexa-2,4-diene-1-carboxylate = 2-succinylbenzoate + H2O</text>
        <dbReference type="Rhea" id="RHEA:10196"/>
        <dbReference type="ChEBI" id="CHEBI:15377"/>
        <dbReference type="ChEBI" id="CHEBI:18325"/>
        <dbReference type="ChEBI" id="CHEBI:58689"/>
        <dbReference type="EC" id="4.2.1.113"/>
    </reaction>
</comment>
<keyword evidence="1 4" id="KW-0479">Metal-binding</keyword>
<accession>A0A0N0BQZ9</accession>
<keyword evidence="7" id="KW-0413">Isomerase</keyword>
<evidence type="ECO:0000313" key="7">
    <source>
        <dbReference type="EMBL" id="KOX96130.1"/>
    </source>
</evidence>
<dbReference type="SFLD" id="SFLDS00001">
    <property type="entry name" value="Enolase"/>
    <property type="match status" value="1"/>
</dbReference>
<dbReference type="GO" id="GO:0043748">
    <property type="term" value="F:O-succinylbenzoate synthase activity"/>
    <property type="evidence" value="ECO:0007669"/>
    <property type="project" value="UniProtKB-EC"/>
</dbReference>
<feature type="active site" description="Proton donor" evidence="4">
    <location>
        <position position="171"/>
    </location>
</feature>
<protein>
    <recommendedName>
        <fullName evidence="4">o-succinylbenzoate synthase</fullName>
        <shortName evidence="4">OSB synthase</shortName>
        <shortName evidence="4">OSBS</shortName>
        <ecNumber evidence="4">4.2.1.113</ecNumber>
    </recommendedName>
    <alternativeName>
        <fullName evidence="4">4-(2'-carboxyphenyl)-4-oxybutyric acid synthase</fullName>
    </alternativeName>
    <alternativeName>
        <fullName evidence="4">o-succinylbenzoic acid synthase</fullName>
    </alternativeName>
</protein>
<dbReference type="InterPro" id="IPR036849">
    <property type="entry name" value="Enolase-like_C_sf"/>
</dbReference>
<keyword evidence="3 4" id="KW-0456">Lyase</keyword>
<dbReference type="RefSeq" id="WP_053772175.1">
    <property type="nucleotide sequence ID" value="NZ_LIST01000004.1"/>
</dbReference>
<dbReference type="GO" id="GO:0009234">
    <property type="term" value="P:menaquinone biosynthetic process"/>
    <property type="evidence" value="ECO:0007669"/>
    <property type="project" value="UniProtKB-UniRule"/>
</dbReference>
<keyword evidence="2 4" id="KW-0460">Magnesium</keyword>
<dbReference type="InterPro" id="IPR018110">
    <property type="entry name" value="Mandel_Rmase/mucon_lact_enz_CS"/>
</dbReference>
<evidence type="ECO:0000256" key="2">
    <source>
        <dbReference type="ARBA" id="ARBA00022842"/>
    </source>
</evidence>
<feature type="binding site" evidence="4">
    <location>
        <position position="200"/>
    </location>
    <ligand>
        <name>Mg(2+)</name>
        <dbReference type="ChEBI" id="CHEBI:18420"/>
    </ligand>
</feature>
<evidence type="ECO:0000256" key="3">
    <source>
        <dbReference type="ARBA" id="ARBA00023239"/>
    </source>
</evidence>
<comment type="similarity">
    <text evidence="4">Belongs to the mandelate racemase/muconate lactonizing enzyme family. MenC type 1 subfamily.</text>
</comment>